<gene>
    <name evidence="1" type="ORF">PV04_07286</name>
</gene>
<evidence type="ECO:0000313" key="2">
    <source>
        <dbReference type="Proteomes" id="UP000054266"/>
    </source>
</evidence>
<dbReference type="Proteomes" id="UP000054266">
    <property type="component" value="Unassembled WGS sequence"/>
</dbReference>
<sequence length="320" mass="35274">MEPSKKRSLIRYSGWFSRRRCSEPRLVRQAHPGRDVAVAERTFGKAYVNCALRGNSSKWGKLRNKDAAVLQLLISPRQDEGFKLRELVLELSFAEKLPADSTSTPAPTTARATASTTPGATIGAISTAASAAPTEPSLIILEPPSPKYLKGKTATQHSSREVVFQPEVSAGGINVGGIGSRFTRDKDVERSWRFQSHWANNEMGFYTNAQWTWKAVAENPDIEDVGALFAGVIIQHPGQPFYLTCKVSGKLVQLGKQFRYGTDDERPYHTLIHPKPSQQNLEVDANRLEKDIVDLITQAAARVLISEGDEQRNPAPSLPP</sequence>
<dbReference type="EMBL" id="KN846960">
    <property type="protein sequence ID" value="KIW64993.1"/>
    <property type="molecule type" value="Genomic_DNA"/>
</dbReference>
<accession>A0A0D2FAH9</accession>
<name>A0A0D2FAH9_9EURO</name>
<proteinExistence type="predicted"/>
<reference evidence="1 2" key="1">
    <citation type="submission" date="2015-01" db="EMBL/GenBank/DDBJ databases">
        <title>The Genome Sequence of Capronia semiimmersa CBS27337.</title>
        <authorList>
            <consortium name="The Broad Institute Genomics Platform"/>
            <person name="Cuomo C."/>
            <person name="de Hoog S."/>
            <person name="Gorbushina A."/>
            <person name="Stielow B."/>
            <person name="Teixiera M."/>
            <person name="Abouelleil A."/>
            <person name="Chapman S.B."/>
            <person name="Priest M."/>
            <person name="Young S.K."/>
            <person name="Wortman J."/>
            <person name="Nusbaum C."/>
            <person name="Birren B."/>
        </authorList>
    </citation>
    <scope>NUCLEOTIDE SEQUENCE [LARGE SCALE GENOMIC DNA]</scope>
    <source>
        <strain evidence="1 2">CBS 27337</strain>
    </source>
</reference>
<dbReference type="HOGENOM" id="CLU_084518_0_0_1"/>
<evidence type="ECO:0000313" key="1">
    <source>
        <dbReference type="EMBL" id="KIW64993.1"/>
    </source>
</evidence>
<keyword evidence="2" id="KW-1185">Reference proteome</keyword>
<organism evidence="1 2">
    <name type="scientific">Phialophora macrospora</name>
    <dbReference type="NCBI Taxonomy" id="1851006"/>
    <lineage>
        <taxon>Eukaryota</taxon>
        <taxon>Fungi</taxon>
        <taxon>Dikarya</taxon>
        <taxon>Ascomycota</taxon>
        <taxon>Pezizomycotina</taxon>
        <taxon>Eurotiomycetes</taxon>
        <taxon>Chaetothyriomycetidae</taxon>
        <taxon>Chaetothyriales</taxon>
        <taxon>Herpotrichiellaceae</taxon>
        <taxon>Phialophora</taxon>
    </lineage>
</organism>
<dbReference type="AlphaFoldDB" id="A0A0D2FAH9"/>
<protein>
    <submittedName>
        <fullName evidence="1">Uncharacterized protein</fullName>
    </submittedName>
</protein>